<dbReference type="GO" id="GO:0016020">
    <property type="term" value="C:membrane"/>
    <property type="evidence" value="ECO:0007669"/>
    <property type="project" value="GOC"/>
</dbReference>
<keyword evidence="3 4" id="KW-0378">Hydrolase</keyword>
<keyword evidence="8" id="KW-1185">Reference proteome</keyword>
<evidence type="ECO:0000256" key="5">
    <source>
        <dbReference type="SAM" id="SignalP"/>
    </source>
</evidence>
<dbReference type="InterPro" id="IPR013780">
    <property type="entry name" value="Glyco_hydro_b"/>
</dbReference>
<dbReference type="InterPro" id="IPR001139">
    <property type="entry name" value="Glyco_hydro_30"/>
</dbReference>
<protein>
    <submittedName>
        <fullName evidence="7">O-glycosyl hydrolase</fullName>
    </submittedName>
</protein>
<name>A0A561P9U2_9BACT</name>
<sequence length="505" mass="54613">MKKNLTAISVSLFVMFVAGSSCTKNMQENPTLANTEKLSASATTTLATIDTATITLNWTTTYQRIDGFGSFAGRATPFFESPKRDSIMQQIWGADGLQLNMIRGEVLYTYPFDKPSGAVTIKPAGSSVDMDVNSAAYQALTSDQKAQIAQLWIFKKVKERYQVPIMFASTWTPPLYMKTNTSSVSGQNFNGLNYSCCSTDFANYVAGFTKAYQDEGINFYGVSPSNEPENVFSSWASSYWTAAHLGQFITNNLRPALNAKGLTSTRIISSENAAWGTANTFLSSMDKSNVDILAGHGYVEIGDLILGKRGLNPNPVTWNYATGNKPVWMTEACDDSGVYDGTMVGGLKLAVNMHQFLAVCNVNAYVYWLGMLAFNNNESLIGANADGSLVYPKTFDVMGQFTRFVHAGYYRFNAGLANNSTLKVSAYKDPATGKFSVVVINPGSNETHCRLNLSGFTAGAISSYLTADNSSTHWQQGSAAAPQGNGSYVLTVPPSSVITFTGIAN</sequence>
<comment type="caution">
    <text evidence="7">The sequence shown here is derived from an EMBL/GenBank/DDBJ whole genome shotgun (WGS) entry which is preliminary data.</text>
</comment>
<dbReference type="PROSITE" id="PS51257">
    <property type="entry name" value="PROKAR_LIPOPROTEIN"/>
    <property type="match status" value="1"/>
</dbReference>
<evidence type="ECO:0000313" key="7">
    <source>
        <dbReference type="EMBL" id="TWF34913.1"/>
    </source>
</evidence>
<evidence type="ECO:0000256" key="4">
    <source>
        <dbReference type="RuleBase" id="RU361188"/>
    </source>
</evidence>
<dbReference type="EMBL" id="VIWO01000010">
    <property type="protein sequence ID" value="TWF34913.1"/>
    <property type="molecule type" value="Genomic_DNA"/>
</dbReference>
<dbReference type="Pfam" id="PF02055">
    <property type="entry name" value="Glyco_hydro_30"/>
    <property type="match status" value="1"/>
</dbReference>
<dbReference type="PANTHER" id="PTHR11069:SF38">
    <property type="entry name" value="GLUCURONOXYLANASE XYNC"/>
    <property type="match status" value="1"/>
</dbReference>
<accession>A0A561P9U2</accession>
<dbReference type="GO" id="GO:0006665">
    <property type="term" value="P:sphingolipid metabolic process"/>
    <property type="evidence" value="ECO:0007669"/>
    <property type="project" value="InterPro"/>
</dbReference>
<feature type="domain" description="Glycosyl hydrolase family 30 TIM-barrel" evidence="6">
    <location>
        <begin position="80"/>
        <end position="261"/>
    </location>
</feature>
<dbReference type="PANTHER" id="PTHR11069">
    <property type="entry name" value="GLUCOSYLCERAMIDASE"/>
    <property type="match status" value="1"/>
</dbReference>
<dbReference type="Gene3D" id="2.60.40.1180">
    <property type="entry name" value="Golgi alpha-mannosidase II"/>
    <property type="match status" value="1"/>
</dbReference>
<dbReference type="RefSeq" id="WP_222429193.1">
    <property type="nucleotide sequence ID" value="NZ_VIWO01000010.1"/>
</dbReference>
<dbReference type="GO" id="GO:0004348">
    <property type="term" value="F:glucosylceramidase activity"/>
    <property type="evidence" value="ECO:0007669"/>
    <property type="project" value="InterPro"/>
</dbReference>
<evidence type="ECO:0000259" key="6">
    <source>
        <dbReference type="Pfam" id="PF02055"/>
    </source>
</evidence>
<organism evidence="7 8">
    <name type="scientific">Chitinophaga polysaccharea</name>
    <dbReference type="NCBI Taxonomy" id="1293035"/>
    <lineage>
        <taxon>Bacteria</taxon>
        <taxon>Pseudomonadati</taxon>
        <taxon>Bacteroidota</taxon>
        <taxon>Chitinophagia</taxon>
        <taxon>Chitinophagales</taxon>
        <taxon>Chitinophagaceae</taxon>
        <taxon>Chitinophaga</taxon>
    </lineage>
</organism>
<evidence type="ECO:0000256" key="1">
    <source>
        <dbReference type="ARBA" id="ARBA00005382"/>
    </source>
</evidence>
<gene>
    <name evidence="7" type="ORF">FHW36_110112</name>
</gene>
<dbReference type="InterPro" id="IPR017853">
    <property type="entry name" value="GH"/>
</dbReference>
<evidence type="ECO:0000313" key="8">
    <source>
        <dbReference type="Proteomes" id="UP000320811"/>
    </source>
</evidence>
<dbReference type="SUPFAM" id="SSF51445">
    <property type="entry name" value="(Trans)glycosidases"/>
    <property type="match status" value="1"/>
</dbReference>
<dbReference type="Proteomes" id="UP000320811">
    <property type="component" value="Unassembled WGS sequence"/>
</dbReference>
<comment type="similarity">
    <text evidence="1 4">Belongs to the glycosyl hydrolase 30 family.</text>
</comment>
<feature type="chain" id="PRO_5022128423" evidence="5">
    <location>
        <begin position="24"/>
        <end position="505"/>
    </location>
</feature>
<dbReference type="InterPro" id="IPR033453">
    <property type="entry name" value="Glyco_hydro_30_TIM-barrel"/>
</dbReference>
<keyword evidence="4" id="KW-0326">Glycosidase</keyword>
<dbReference type="AlphaFoldDB" id="A0A561P9U2"/>
<dbReference type="SUPFAM" id="SSF51011">
    <property type="entry name" value="Glycosyl hydrolase domain"/>
    <property type="match status" value="1"/>
</dbReference>
<evidence type="ECO:0000256" key="3">
    <source>
        <dbReference type="ARBA" id="ARBA00022801"/>
    </source>
</evidence>
<reference evidence="7 8" key="1">
    <citation type="submission" date="2019-06" db="EMBL/GenBank/DDBJ databases">
        <title>Sorghum-associated microbial communities from plants grown in Nebraska, USA.</title>
        <authorList>
            <person name="Schachtman D."/>
        </authorList>
    </citation>
    <scope>NUCLEOTIDE SEQUENCE [LARGE SCALE GENOMIC DNA]</scope>
    <source>
        <strain evidence="7 8">1209</strain>
    </source>
</reference>
<feature type="signal peptide" evidence="5">
    <location>
        <begin position="1"/>
        <end position="23"/>
    </location>
</feature>
<proteinExistence type="inferred from homology"/>
<dbReference type="Gene3D" id="3.20.20.80">
    <property type="entry name" value="Glycosidases"/>
    <property type="match status" value="1"/>
</dbReference>
<evidence type="ECO:0000256" key="2">
    <source>
        <dbReference type="ARBA" id="ARBA00022729"/>
    </source>
</evidence>
<keyword evidence="2 5" id="KW-0732">Signal</keyword>